<evidence type="ECO:0000313" key="11">
    <source>
        <dbReference type="EMBL" id="NDY94455.1"/>
    </source>
</evidence>
<dbReference type="FunFam" id="3.40.190.10:FF:000005">
    <property type="entry name" value="Porphobilinogen deaminase"/>
    <property type="match status" value="1"/>
</dbReference>
<dbReference type="Pfam" id="PF01379">
    <property type="entry name" value="Porphobil_deam"/>
    <property type="match status" value="1"/>
</dbReference>
<evidence type="ECO:0000259" key="10">
    <source>
        <dbReference type="Pfam" id="PF03900"/>
    </source>
</evidence>
<dbReference type="HAMAP" id="MF_00260">
    <property type="entry name" value="Porphobil_deam"/>
    <property type="match status" value="1"/>
</dbReference>
<evidence type="ECO:0000256" key="7">
    <source>
        <dbReference type="ARBA" id="ARBA00048169"/>
    </source>
</evidence>
<dbReference type="InterPro" id="IPR022418">
    <property type="entry name" value="Porphobilinogen_deaminase_C"/>
</dbReference>
<feature type="domain" description="Porphobilinogen deaminase C-terminal" evidence="10">
    <location>
        <begin position="223"/>
        <end position="292"/>
    </location>
</feature>
<reference evidence="11 12" key="1">
    <citation type="submission" date="2020-02" db="EMBL/GenBank/DDBJ databases">
        <authorList>
            <person name="Zhang X.-Y."/>
        </authorList>
    </citation>
    <scope>NUCLEOTIDE SEQUENCE [LARGE SCALE GENOMIC DNA]</scope>
    <source>
        <strain evidence="11 12">C33</strain>
    </source>
</reference>
<evidence type="ECO:0000256" key="5">
    <source>
        <dbReference type="ARBA" id="ARBA00022679"/>
    </source>
</evidence>
<dbReference type="SUPFAM" id="SSF54782">
    <property type="entry name" value="Porphobilinogen deaminase (hydroxymethylbilane synthase), C-terminal domain"/>
    <property type="match status" value="1"/>
</dbReference>
<comment type="caution">
    <text evidence="11">The sequence shown here is derived from an EMBL/GenBank/DDBJ whole genome shotgun (WGS) entry which is preliminary data.</text>
</comment>
<dbReference type="FunFam" id="3.40.190.10:FF:000004">
    <property type="entry name" value="Porphobilinogen deaminase"/>
    <property type="match status" value="1"/>
</dbReference>
<dbReference type="InterPro" id="IPR036803">
    <property type="entry name" value="Porphobilinogen_deaminase_C_sf"/>
</dbReference>
<feature type="domain" description="Porphobilinogen deaminase N-terminal" evidence="9">
    <location>
        <begin position="2"/>
        <end position="209"/>
    </location>
</feature>
<dbReference type="PRINTS" id="PR00151">
    <property type="entry name" value="PORPHBDMNASE"/>
</dbReference>
<dbReference type="Gene3D" id="3.30.160.40">
    <property type="entry name" value="Porphobilinogen deaminase, C-terminal domain"/>
    <property type="match status" value="1"/>
</dbReference>
<comment type="catalytic activity">
    <reaction evidence="7 8">
        <text>4 porphobilinogen + H2O = hydroxymethylbilane + 4 NH4(+)</text>
        <dbReference type="Rhea" id="RHEA:13185"/>
        <dbReference type="ChEBI" id="CHEBI:15377"/>
        <dbReference type="ChEBI" id="CHEBI:28938"/>
        <dbReference type="ChEBI" id="CHEBI:57845"/>
        <dbReference type="ChEBI" id="CHEBI:58126"/>
        <dbReference type="EC" id="2.5.1.61"/>
    </reaction>
</comment>
<dbReference type="EC" id="2.5.1.61" evidence="8"/>
<comment type="function">
    <text evidence="1 8">Tetrapolymerization of the monopyrrole PBG into the hydroxymethylbilane pre-uroporphyrinogen in several discrete steps.</text>
</comment>
<dbReference type="UniPathway" id="UPA00251">
    <property type="reaction ID" value="UER00319"/>
</dbReference>
<evidence type="ECO:0000256" key="8">
    <source>
        <dbReference type="HAMAP-Rule" id="MF_00260"/>
    </source>
</evidence>
<dbReference type="GO" id="GO:0005737">
    <property type="term" value="C:cytoplasm"/>
    <property type="evidence" value="ECO:0007669"/>
    <property type="project" value="UniProtKB-UniRule"/>
</dbReference>
<protein>
    <recommendedName>
        <fullName evidence="8">Porphobilinogen deaminase</fullName>
        <shortName evidence="8">PBG</shortName>
        <ecNumber evidence="8">2.5.1.61</ecNumber>
    </recommendedName>
    <alternativeName>
        <fullName evidence="8">Hydroxymethylbilane synthase</fullName>
        <shortName evidence="8">HMBS</shortName>
    </alternativeName>
    <alternativeName>
        <fullName evidence="8">Pre-uroporphyrinogen synthase</fullName>
    </alternativeName>
</protein>
<keyword evidence="12" id="KW-1185">Reference proteome</keyword>
<dbReference type="GO" id="GO:0006782">
    <property type="term" value="P:protoporphyrinogen IX biosynthetic process"/>
    <property type="evidence" value="ECO:0007669"/>
    <property type="project" value="UniProtKB-UniRule"/>
</dbReference>
<dbReference type="GO" id="GO:0004418">
    <property type="term" value="F:hydroxymethylbilane synthase activity"/>
    <property type="evidence" value="ECO:0007669"/>
    <property type="project" value="UniProtKB-UniRule"/>
</dbReference>
<evidence type="ECO:0000256" key="4">
    <source>
        <dbReference type="ARBA" id="ARBA00011245"/>
    </source>
</evidence>
<evidence type="ECO:0000256" key="1">
    <source>
        <dbReference type="ARBA" id="ARBA00002869"/>
    </source>
</evidence>
<comment type="cofactor">
    <cofactor evidence="8">
        <name>dipyrromethane</name>
        <dbReference type="ChEBI" id="CHEBI:60342"/>
    </cofactor>
    <text evidence="8">Binds 1 dipyrromethane group covalently.</text>
</comment>
<evidence type="ECO:0000259" key="9">
    <source>
        <dbReference type="Pfam" id="PF01379"/>
    </source>
</evidence>
<dbReference type="PANTHER" id="PTHR11557:SF0">
    <property type="entry name" value="PORPHOBILINOGEN DEAMINASE"/>
    <property type="match status" value="1"/>
</dbReference>
<gene>
    <name evidence="8 11" type="primary">hemC</name>
    <name evidence="11" type="ORF">G3I74_01755</name>
</gene>
<comment type="subunit">
    <text evidence="4 8">Monomer.</text>
</comment>
<feature type="modified residue" description="S-(dipyrrolylmethanemethyl)cysteine" evidence="8">
    <location>
        <position position="238"/>
    </location>
</feature>
<dbReference type="InterPro" id="IPR022417">
    <property type="entry name" value="Porphobilin_deaminase_N"/>
</dbReference>
<dbReference type="AlphaFoldDB" id="A0A845V379"/>
<dbReference type="PANTHER" id="PTHR11557">
    <property type="entry name" value="PORPHOBILINOGEN DEAMINASE"/>
    <property type="match status" value="1"/>
</dbReference>
<dbReference type="Pfam" id="PF03900">
    <property type="entry name" value="Porphobil_deamC"/>
    <property type="match status" value="1"/>
</dbReference>
<dbReference type="Gene3D" id="3.40.190.10">
    <property type="entry name" value="Periplasmic binding protein-like II"/>
    <property type="match status" value="2"/>
</dbReference>
<accession>A0A845V379</accession>
<dbReference type="EMBL" id="JAAGSC010000031">
    <property type="protein sequence ID" value="NDY94455.1"/>
    <property type="molecule type" value="Genomic_DNA"/>
</dbReference>
<name>A0A845V379_9GAMM</name>
<comment type="pathway">
    <text evidence="2">Porphyrin-containing compound metabolism; protoporphyrin-IX biosynthesis; coproporphyrinogen-III from 5-aminolevulinate: step 2/4.</text>
</comment>
<comment type="miscellaneous">
    <text evidence="8">The porphobilinogen subunits are added to the dipyrromethane group.</text>
</comment>
<evidence type="ECO:0000256" key="3">
    <source>
        <dbReference type="ARBA" id="ARBA00005638"/>
    </source>
</evidence>
<organism evidence="11 12">
    <name type="scientific">Wenzhouxiangella limi</name>
    <dbReference type="NCBI Taxonomy" id="2707351"/>
    <lineage>
        <taxon>Bacteria</taxon>
        <taxon>Pseudomonadati</taxon>
        <taxon>Pseudomonadota</taxon>
        <taxon>Gammaproteobacteria</taxon>
        <taxon>Chromatiales</taxon>
        <taxon>Wenzhouxiangellaceae</taxon>
        <taxon>Wenzhouxiangella</taxon>
    </lineage>
</organism>
<sequence>MIRLATRKSPLALWQTEYVADELRRHYPETSIELLPLSTRGDEVLDRSLSEIGGKGVFLKELERALLENEADIAVHSLKDVPAESPPGLKLSVVMPRGDWADWWLTADGRTPDELPSGARVGTSSLRRQSQLIRQYPDLDVVPIRGSVQTRMGLMTSGQVDAVILAAAGLQRLAFPLEHRLALGPPAFIPSPGQGVIVTQCRADDEHTQQLLAPLGCPDTADQVAAERAVVATLGGDCRMPLAALAQIDGKGRLTLHARLCSPDGRLAVERVVEGDRQDAEALGLEAGESILEHGGREIIAALPA</sequence>
<dbReference type="NCBIfam" id="TIGR00212">
    <property type="entry name" value="hemC"/>
    <property type="match status" value="1"/>
</dbReference>
<comment type="similarity">
    <text evidence="3 8">Belongs to the HMBS family.</text>
</comment>
<dbReference type="SUPFAM" id="SSF53850">
    <property type="entry name" value="Periplasmic binding protein-like II"/>
    <property type="match status" value="1"/>
</dbReference>
<dbReference type="RefSeq" id="WP_164209638.1">
    <property type="nucleotide sequence ID" value="NZ_JAAGSC010000031.1"/>
</dbReference>
<keyword evidence="5 8" id="KW-0808">Transferase</keyword>
<evidence type="ECO:0000256" key="6">
    <source>
        <dbReference type="ARBA" id="ARBA00023244"/>
    </source>
</evidence>
<dbReference type="PIRSF" id="PIRSF001438">
    <property type="entry name" value="4pyrrol_synth_OHMeBilane_synth"/>
    <property type="match status" value="1"/>
</dbReference>
<evidence type="ECO:0000313" key="12">
    <source>
        <dbReference type="Proteomes" id="UP000484885"/>
    </source>
</evidence>
<evidence type="ECO:0000256" key="2">
    <source>
        <dbReference type="ARBA" id="ARBA00004735"/>
    </source>
</evidence>
<keyword evidence="6 8" id="KW-0627">Porphyrin biosynthesis</keyword>
<dbReference type="Proteomes" id="UP000484885">
    <property type="component" value="Unassembled WGS sequence"/>
</dbReference>
<dbReference type="InterPro" id="IPR000860">
    <property type="entry name" value="HemC"/>
</dbReference>
<proteinExistence type="inferred from homology"/>